<accession>A0A934LZX1</accession>
<evidence type="ECO:0000313" key="2">
    <source>
        <dbReference type="EMBL" id="MBI6629425.1"/>
    </source>
</evidence>
<proteinExistence type="predicted"/>
<comment type="caution">
    <text evidence="2">The sequence shown here is derived from an EMBL/GenBank/DDBJ whole genome shotgun (WGS) entry which is preliminary data.</text>
</comment>
<evidence type="ECO:0008006" key="4">
    <source>
        <dbReference type="Google" id="ProtNLM"/>
    </source>
</evidence>
<dbReference type="EMBL" id="JAEIJD010000003">
    <property type="protein sequence ID" value="MBI6629425.1"/>
    <property type="molecule type" value="Genomic_DNA"/>
</dbReference>
<dbReference type="AlphaFoldDB" id="A0A934LZX1"/>
<protein>
    <recommendedName>
        <fullName evidence="4">DUF1127 domain-containing protein</fullName>
    </recommendedName>
</protein>
<evidence type="ECO:0000313" key="3">
    <source>
        <dbReference type="Proteomes" id="UP000613255"/>
    </source>
</evidence>
<keyword evidence="3" id="KW-1185">Reference proteome</keyword>
<organism evidence="2 3">
    <name type="scientific">Pontibaca salina</name>
    <dbReference type="NCBI Taxonomy" id="2795731"/>
    <lineage>
        <taxon>Bacteria</taxon>
        <taxon>Pseudomonadati</taxon>
        <taxon>Pseudomonadota</taxon>
        <taxon>Alphaproteobacteria</taxon>
        <taxon>Rhodobacterales</taxon>
        <taxon>Roseobacteraceae</taxon>
        <taxon>Pontibaca</taxon>
    </lineage>
</organism>
<feature type="region of interest" description="Disordered" evidence="1">
    <location>
        <begin position="1"/>
        <end position="25"/>
    </location>
</feature>
<name>A0A934LZX1_9RHOB</name>
<dbReference type="Proteomes" id="UP000613255">
    <property type="component" value="Unassembled WGS sequence"/>
</dbReference>
<reference evidence="2" key="1">
    <citation type="submission" date="2020-12" db="EMBL/GenBank/DDBJ databases">
        <title>Pontibaca salina gen. nov., sp. nov., isolated from marine sediment.</title>
        <authorList>
            <person name="Bo J."/>
            <person name="Wang S."/>
            <person name="Song X."/>
            <person name="Du Z."/>
        </authorList>
    </citation>
    <scope>NUCLEOTIDE SEQUENCE</scope>
    <source>
        <strain evidence="2">S1109L</strain>
    </source>
</reference>
<sequence length="70" mass="7676">MAYDMAPSSTTGASNTSLQYASSPRVREPQMAVMQRVAGALNKLSDREFRELGIRRYEIGIIAKGLAERG</sequence>
<evidence type="ECO:0000256" key="1">
    <source>
        <dbReference type="SAM" id="MobiDB-lite"/>
    </source>
</evidence>
<gene>
    <name evidence="2" type="ORF">JAO82_05965</name>
</gene>
<dbReference type="RefSeq" id="WP_198685445.1">
    <property type="nucleotide sequence ID" value="NZ_JAEIJD010000003.1"/>
</dbReference>
<feature type="compositionally biased region" description="Polar residues" evidence="1">
    <location>
        <begin position="7"/>
        <end position="22"/>
    </location>
</feature>